<dbReference type="AlphaFoldDB" id="W0RN97"/>
<dbReference type="InterPro" id="IPR017853">
    <property type="entry name" value="GH"/>
</dbReference>
<gene>
    <name evidence="8" type="ORF">J421_4253</name>
</gene>
<evidence type="ECO:0000256" key="6">
    <source>
        <dbReference type="RuleBase" id="RU364082"/>
    </source>
</evidence>
<dbReference type="CDD" id="cd05254">
    <property type="entry name" value="dTDP_HR_like_SDR_e"/>
    <property type="match status" value="1"/>
</dbReference>
<sequence>MHGVRAAMRAIRELVPGARLVQTEDLGKTHAVRTLAYQARFENERRWLTFDLLTGRLGPEARMWRHLHRGCAVRESELASFVEDPCPPDLLGINHYLTSERFLDRRLARYPASTHGGNRRHRYADVEAVRVLAAGPDGPARVLREAWDRYGRPMAVTECHLGCTREQQMRWLAAVWAAAQDLRADGVDLRAVTAWSTFGAFDWASLLTRDDGHYEPGAFDVRAPAPRATALAGMMRDLATRGACDHPALDGPGWWESPQRLMYWPAGRIDRRRDETPLRPARHAAPRRVLVTGARGTLGHAVVRACEERGLAYHAASRPELDLLDEAALVAVLDAVRPWAVVNAAGYARIDDAERERDACWRENVCAPAALARACAQRGIALVTFSSDLVFDGALDRPYVEADATAPLGALGSSHAAGERAVLDAHPAALVVRTSACFGPSSDRDFITLALRALAADAPFAALSDVVVSPTYRPALVDAALDLLIDGERGVWHVANAGALTWYELARAAAHHAGLSTATLVPVPLDAAGLTAPRPRFSPLASERGTILGDVDRAVRAYVDTRRRLRGTHAWAGHTEPARPLVPTLSLQR</sequence>
<dbReference type="Proteomes" id="UP000019151">
    <property type="component" value="Chromosome"/>
</dbReference>
<dbReference type="EC" id="1.1.1.133" evidence="3 6"/>
<dbReference type="Pfam" id="PF04321">
    <property type="entry name" value="RmlD_sub_bind"/>
    <property type="match status" value="1"/>
</dbReference>
<name>W0RN97_9BACT</name>
<dbReference type="HOGENOM" id="CLU_023233_0_0_0"/>
<evidence type="ECO:0000256" key="5">
    <source>
        <dbReference type="ARBA" id="ARBA00048200"/>
    </source>
</evidence>
<reference evidence="8 9" key="1">
    <citation type="journal article" date="2014" name="Genome Announc.">
        <title>Genome Sequence and Methylome of Soil Bacterium Gemmatirosa kalamazoonensis KBS708T, a Member of the Rarely Cultivated Gemmatimonadetes Phylum.</title>
        <authorList>
            <person name="Debruyn J.M."/>
            <person name="Radosevich M."/>
            <person name="Wommack K.E."/>
            <person name="Polson S.W."/>
            <person name="Hauser L.J."/>
            <person name="Fawaz M.N."/>
            <person name="Korlach J."/>
            <person name="Tsai Y.C."/>
        </authorList>
    </citation>
    <scope>NUCLEOTIDE SEQUENCE [LARGE SCALE GENOMIC DNA]</scope>
    <source>
        <strain evidence="8 9">KBS708</strain>
    </source>
</reference>
<dbReference type="eggNOG" id="COG2723">
    <property type="taxonomic scope" value="Bacteria"/>
</dbReference>
<dbReference type="UniPathway" id="UPA00124"/>
<comment type="similarity">
    <text evidence="2 6">Belongs to the dTDP-4-dehydrorhamnose reductase family.</text>
</comment>
<dbReference type="RefSeq" id="WP_201773061.1">
    <property type="nucleotide sequence ID" value="NZ_CP007128.1"/>
</dbReference>
<evidence type="ECO:0000256" key="2">
    <source>
        <dbReference type="ARBA" id="ARBA00010944"/>
    </source>
</evidence>
<dbReference type="PANTHER" id="PTHR10491:SF4">
    <property type="entry name" value="METHIONINE ADENOSYLTRANSFERASE 2 SUBUNIT BETA"/>
    <property type="match status" value="1"/>
</dbReference>
<dbReference type="SUPFAM" id="SSF51445">
    <property type="entry name" value="(Trans)glycosidases"/>
    <property type="match status" value="1"/>
</dbReference>
<protein>
    <recommendedName>
        <fullName evidence="4 6">dTDP-4-dehydrorhamnose reductase</fullName>
        <ecNumber evidence="3 6">1.1.1.133</ecNumber>
    </recommendedName>
</protein>
<evidence type="ECO:0000256" key="1">
    <source>
        <dbReference type="ARBA" id="ARBA00004781"/>
    </source>
</evidence>
<dbReference type="InParanoid" id="W0RN97"/>
<dbReference type="InterPro" id="IPR005913">
    <property type="entry name" value="dTDP_dehydrorham_reduct"/>
</dbReference>
<dbReference type="KEGG" id="gba:J421_4253"/>
<proteinExistence type="inferred from homology"/>
<dbReference type="GO" id="GO:0019305">
    <property type="term" value="P:dTDP-rhamnose biosynthetic process"/>
    <property type="evidence" value="ECO:0007669"/>
    <property type="project" value="UniProtKB-UniPathway"/>
</dbReference>
<evidence type="ECO:0000259" key="7">
    <source>
        <dbReference type="Pfam" id="PF04321"/>
    </source>
</evidence>
<dbReference type="PATRIC" id="fig|861299.3.peg.4310"/>
<dbReference type="SUPFAM" id="SSF51735">
    <property type="entry name" value="NAD(P)-binding Rossmann-fold domains"/>
    <property type="match status" value="1"/>
</dbReference>
<evidence type="ECO:0000256" key="3">
    <source>
        <dbReference type="ARBA" id="ARBA00012929"/>
    </source>
</evidence>
<dbReference type="Gene3D" id="3.20.20.80">
    <property type="entry name" value="Glycosidases"/>
    <property type="match status" value="1"/>
</dbReference>
<comment type="catalytic activity">
    <reaction evidence="5">
        <text>dTDP-beta-L-rhamnose + NADP(+) = dTDP-4-dehydro-beta-L-rhamnose + NADPH + H(+)</text>
        <dbReference type="Rhea" id="RHEA:21796"/>
        <dbReference type="ChEBI" id="CHEBI:15378"/>
        <dbReference type="ChEBI" id="CHEBI:57510"/>
        <dbReference type="ChEBI" id="CHEBI:57783"/>
        <dbReference type="ChEBI" id="CHEBI:58349"/>
        <dbReference type="ChEBI" id="CHEBI:62830"/>
        <dbReference type="EC" id="1.1.1.133"/>
    </reaction>
</comment>
<dbReference type="PANTHER" id="PTHR10491">
    <property type="entry name" value="DTDP-4-DEHYDRORHAMNOSE REDUCTASE"/>
    <property type="match status" value="1"/>
</dbReference>
<accession>W0RN97</accession>
<dbReference type="InterPro" id="IPR029903">
    <property type="entry name" value="RmlD-like-bd"/>
</dbReference>
<dbReference type="eggNOG" id="COG1091">
    <property type="taxonomic scope" value="Bacteria"/>
</dbReference>
<dbReference type="InterPro" id="IPR036291">
    <property type="entry name" value="NAD(P)-bd_dom_sf"/>
</dbReference>
<comment type="pathway">
    <text evidence="1 6">Carbohydrate biosynthesis; dTDP-L-rhamnose biosynthesis.</text>
</comment>
<evidence type="ECO:0000313" key="9">
    <source>
        <dbReference type="Proteomes" id="UP000019151"/>
    </source>
</evidence>
<dbReference type="Gene3D" id="3.90.25.10">
    <property type="entry name" value="UDP-galactose 4-epimerase, domain 1"/>
    <property type="match status" value="1"/>
</dbReference>
<dbReference type="Gene3D" id="3.40.50.720">
    <property type="entry name" value="NAD(P)-binding Rossmann-like Domain"/>
    <property type="match status" value="1"/>
</dbReference>
<comment type="function">
    <text evidence="6">Catalyzes the reduction of dTDP-6-deoxy-L-lyxo-4-hexulose to yield dTDP-L-rhamnose.</text>
</comment>
<organism evidence="8 9">
    <name type="scientific">Gemmatirosa kalamazoonensis</name>
    <dbReference type="NCBI Taxonomy" id="861299"/>
    <lineage>
        <taxon>Bacteria</taxon>
        <taxon>Pseudomonadati</taxon>
        <taxon>Gemmatimonadota</taxon>
        <taxon>Gemmatimonadia</taxon>
        <taxon>Gemmatimonadales</taxon>
        <taxon>Gemmatimonadaceae</taxon>
        <taxon>Gemmatirosa</taxon>
    </lineage>
</organism>
<evidence type="ECO:0000313" key="8">
    <source>
        <dbReference type="EMBL" id="AHG91790.1"/>
    </source>
</evidence>
<dbReference type="STRING" id="861299.J421_4253"/>
<keyword evidence="6" id="KW-0560">Oxidoreductase</keyword>
<evidence type="ECO:0000256" key="4">
    <source>
        <dbReference type="ARBA" id="ARBA00017099"/>
    </source>
</evidence>
<feature type="domain" description="RmlD-like substrate binding" evidence="7">
    <location>
        <begin position="288"/>
        <end position="544"/>
    </location>
</feature>
<keyword evidence="6" id="KW-0521">NADP</keyword>
<keyword evidence="9" id="KW-1185">Reference proteome</keyword>
<dbReference type="GO" id="GO:0008831">
    <property type="term" value="F:dTDP-4-dehydrorhamnose reductase activity"/>
    <property type="evidence" value="ECO:0007669"/>
    <property type="project" value="UniProtKB-EC"/>
</dbReference>
<dbReference type="EMBL" id="CP007128">
    <property type="protein sequence ID" value="AHG91790.1"/>
    <property type="molecule type" value="Genomic_DNA"/>
</dbReference>